<keyword evidence="1" id="KW-1133">Transmembrane helix</keyword>
<proteinExistence type="predicted"/>
<organism evidence="2 3">
    <name type="scientific">Oceanobacillus oncorhynchi</name>
    <dbReference type="NCBI Taxonomy" id="545501"/>
    <lineage>
        <taxon>Bacteria</taxon>
        <taxon>Bacillati</taxon>
        <taxon>Bacillota</taxon>
        <taxon>Bacilli</taxon>
        <taxon>Bacillales</taxon>
        <taxon>Bacillaceae</taxon>
        <taxon>Oceanobacillus</taxon>
    </lineage>
</organism>
<feature type="transmembrane region" description="Helical" evidence="1">
    <location>
        <begin position="210"/>
        <end position="230"/>
    </location>
</feature>
<feature type="transmembrane region" description="Helical" evidence="1">
    <location>
        <begin position="81"/>
        <end position="99"/>
    </location>
</feature>
<dbReference type="PANTHER" id="PTHR37305">
    <property type="entry name" value="INTEGRAL MEMBRANE PROTEIN-RELATED"/>
    <property type="match status" value="1"/>
</dbReference>
<evidence type="ECO:0000313" key="2">
    <source>
        <dbReference type="EMBL" id="CEI83530.1"/>
    </source>
</evidence>
<evidence type="ECO:0000256" key="1">
    <source>
        <dbReference type="SAM" id="Phobius"/>
    </source>
</evidence>
<gene>
    <name evidence="2" type="ORF">BN997_03447</name>
</gene>
<feature type="transmembrane region" description="Helical" evidence="1">
    <location>
        <begin position="126"/>
        <end position="154"/>
    </location>
</feature>
<name>A0A0A1MDS9_9BACI</name>
<keyword evidence="1" id="KW-0472">Membrane</keyword>
<sequence>MSNLSQLIKNEFIKLHHYKSTWAMYIILAILLIGSALITNFVVDQSMMINQTFQGELMQAYQSMGLEVPAYDMWAFVAENISYISFITIFIIVVAAKIISNEYKWGTIKLLLIRPAGRGTVLASKYITVLLFAVVLILYTIVLSLLIGLIFFGVDAWNPTIVDNMGSGYTEVSIIASIGKDILFQLVPLIIVATLSFMIAILFKGSAMAIAASIVIYIAAPIITMMVSQYEIAKYLLTAHLNLQEIFEGTPIIEGTSLGFSIAVLLVYYIVFMAAGWLTFKKRDVAGN</sequence>
<dbReference type="GO" id="GO:0140359">
    <property type="term" value="F:ABC-type transporter activity"/>
    <property type="evidence" value="ECO:0007669"/>
    <property type="project" value="InterPro"/>
</dbReference>
<evidence type="ECO:0000313" key="3">
    <source>
        <dbReference type="Proteomes" id="UP000040453"/>
    </source>
</evidence>
<dbReference type="RefSeq" id="WP_042533845.1">
    <property type="nucleotide sequence ID" value="NZ_CDGG01000001.1"/>
</dbReference>
<feature type="transmembrane region" description="Helical" evidence="1">
    <location>
        <begin position="258"/>
        <end position="280"/>
    </location>
</feature>
<keyword evidence="1" id="KW-0812">Transmembrane</keyword>
<protein>
    <submittedName>
        <fullName evidence="2">ABC-2 family transporter protein</fullName>
    </submittedName>
</protein>
<feature type="transmembrane region" description="Helical" evidence="1">
    <location>
        <begin position="182"/>
        <end position="203"/>
    </location>
</feature>
<dbReference type="Proteomes" id="UP000040453">
    <property type="component" value="Unassembled WGS sequence"/>
</dbReference>
<accession>A0A0A1MDS9</accession>
<dbReference type="AlphaFoldDB" id="A0A0A1MDS9"/>
<keyword evidence="3" id="KW-1185">Reference proteome</keyword>
<reference evidence="2 3" key="1">
    <citation type="submission" date="2014-11" db="EMBL/GenBank/DDBJ databases">
        <authorList>
            <person name="Urmite Genomes Urmite Genomes"/>
        </authorList>
    </citation>
    <scope>NUCLEOTIDE SEQUENCE [LARGE SCALE GENOMIC DNA]</scope>
    <source>
        <strain evidence="2 3">Oc5</strain>
    </source>
</reference>
<dbReference type="Pfam" id="PF12730">
    <property type="entry name" value="ABC2_membrane_4"/>
    <property type="match status" value="1"/>
</dbReference>
<feature type="transmembrane region" description="Helical" evidence="1">
    <location>
        <begin position="21"/>
        <end position="43"/>
    </location>
</feature>
<dbReference type="PANTHER" id="PTHR37305:SF1">
    <property type="entry name" value="MEMBRANE PROTEIN"/>
    <property type="match status" value="1"/>
</dbReference>
<dbReference type="STRING" id="545501.BN997_03447"/>
<dbReference type="EMBL" id="CDGG01000001">
    <property type="protein sequence ID" value="CEI83530.1"/>
    <property type="molecule type" value="Genomic_DNA"/>
</dbReference>
<dbReference type="GO" id="GO:0005886">
    <property type="term" value="C:plasma membrane"/>
    <property type="evidence" value="ECO:0007669"/>
    <property type="project" value="UniProtKB-SubCell"/>
</dbReference>